<evidence type="ECO:0000313" key="2">
    <source>
        <dbReference type="Proteomes" id="UP000297839"/>
    </source>
</evidence>
<proteinExistence type="predicted"/>
<keyword evidence="2" id="KW-1185">Reference proteome</keyword>
<dbReference type="AlphaFoldDB" id="A0A4Z0BS26"/>
<dbReference type="RefSeq" id="WP_135250193.1">
    <property type="nucleotide sequence ID" value="NZ_SMLK01000003.1"/>
</dbReference>
<sequence>MTGEPLFSRLGLGIVGRGRLGYSLADILGLSAKPFNGTPAERLRSLWSWTLDAVRRPWCIATGCNFDTPVIRSWCLYTCTRCGCEMLGRTFADLEPAPVDDDDRFFDWDLPGDGR</sequence>
<evidence type="ECO:0000313" key="1">
    <source>
        <dbReference type="EMBL" id="TFZ02097.1"/>
    </source>
</evidence>
<gene>
    <name evidence="1" type="ORF">EZ216_13055</name>
</gene>
<reference evidence="1 2" key="1">
    <citation type="submission" date="2019-03" db="EMBL/GenBank/DDBJ databases">
        <title>Ramlibacter sp. 18x22-1, whole genome shotgun sequence.</title>
        <authorList>
            <person name="Zhang X."/>
            <person name="Feng G."/>
            <person name="Zhu H."/>
        </authorList>
    </citation>
    <scope>NUCLEOTIDE SEQUENCE [LARGE SCALE GENOMIC DNA]</scope>
    <source>
        <strain evidence="1 2">18x22-1</strain>
    </source>
</reference>
<protein>
    <submittedName>
        <fullName evidence="1">Uncharacterized protein</fullName>
    </submittedName>
</protein>
<accession>A0A4Z0BS26</accession>
<organism evidence="1 2">
    <name type="scientific">Ramlibacter humi</name>
    <dbReference type="NCBI Taxonomy" id="2530451"/>
    <lineage>
        <taxon>Bacteria</taxon>
        <taxon>Pseudomonadati</taxon>
        <taxon>Pseudomonadota</taxon>
        <taxon>Betaproteobacteria</taxon>
        <taxon>Burkholderiales</taxon>
        <taxon>Comamonadaceae</taxon>
        <taxon>Ramlibacter</taxon>
    </lineage>
</organism>
<dbReference type="Proteomes" id="UP000297839">
    <property type="component" value="Unassembled WGS sequence"/>
</dbReference>
<name>A0A4Z0BS26_9BURK</name>
<comment type="caution">
    <text evidence="1">The sequence shown here is derived from an EMBL/GenBank/DDBJ whole genome shotgun (WGS) entry which is preliminary data.</text>
</comment>
<dbReference type="EMBL" id="SMLK01000003">
    <property type="protein sequence ID" value="TFZ02097.1"/>
    <property type="molecule type" value="Genomic_DNA"/>
</dbReference>